<dbReference type="Pfam" id="PF05380">
    <property type="entry name" value="Peptidase_A17"/>
    <property type="match status" value="1"/>
</dbReference>
<dbReference type="InterPro" id="IPR008042">
    <property type="entry name" value="Retrotrans_Pao"/>
</dbReference>
<comment type="caution">
    <text evidence="2">The sequence shown here is derived from an EMBL/GenBank/DDBJ whole genome shotgun (WGS) entry which is preliminary data.</text>
</comment>
<keyword evidence="1" id="KW-1133">Transmembrane helix</keyword>
<organism evidence="2 3">
    <name type="scientific">Araneus ventricosus</name>
    <name type="common">Orbweaver spider</name>
    <name type="synonym">Epeira ventricosa</name>
    <dbReference type="NCBI Taxonomy" id="182803"/>
    <lineage>
        <taxon>Eukaryota</taxon>
        <taxon>Metazoa</taxon>
        <taxon>Ecdysozoa</taxon>
        <taxon>Arthropoda</taxon>
        <taxon>Chelicerata</taxon>
        <taxon>Arachnida</taxon>
        <taxon>Araneae</taxon>
        <taxon>Araneomorphae</taxon>
        <taxon>Entelegynae</taxon>
        <taxon>Araneoidea</taxon>
        <taxon>Araneidae</taxon>
        <taxon>Araneus</taxon>
    </lineage>
</organism>
<keyword evidence="1" id="KW-0812">Transmembrane</keyword>
<reference evidence="2 3" key="1">
    <citation type="journal article" date="2019" name="Sci. Rep.">
        <title>Orb-weaving spider Araneus ventricosus genome elucidates the spidroin gene catalogue.</title>
        <authorList>
            <person name="Kono N."/>
            <person name="Nakamura H."/>
            <person name="Ohtoshi R."/>
            <person name="Moran D.A.P."/>
            <person name="Shinohara A."/>
            <person name="Yoshida Y."/>
            <person name="Fujiwara M."/>
            <person name="Mori M."/>
            <person name="Tomita M."/>
            <person name="Arakawa K."/>
        </authorList>
    </citation>
    <scope>NUCLEOTIDE SEQUENCE [LARGE SCALE GENOMIC DNA]</scope>
</reference>
<protein>
    <submittedName>
        <fullName evidence="2">Uncharacterized protein</fullName>
    </submittedName>
</protein>
<evidence type="ECO:0000313" key="2">
    <source>
        <dbReference type="EMBL" id="GBN66356.1"/>
    </source>
</evidence>
<evidence type="ECO:0000256" key="1">
    <source>
        <dbReference type="SAM" id="Phobius"/>
    </source>
</evidence>
<proteinExistence type="predicted"/>
<dbReference type="PANTHER" id="PTHR47331">
    <property type="entry name" value="PHD-TYPE DOMAIN-CONTAINING PROTEIN"/>
    <property type="match status" value="1"/>
</dbReference>
<accession>A0A4Y2QSX0</accession>
<feature type="transmembrane region" description="Helical" evidence="1">
    <location>
        <begin position="12"/>
        <end position="31"/>
    </location>
</feature>
<dbReference type="AlphaFoldDB" id="A0A4Y2QSX0"/>
<sequence>MNQMWKFFPKTVLKLLDLFGTLLLTVLFLNLTLTLRMKLPKDLFLSQSARLFDALGFLSPCTILIKIFYQQLWLLTLDWDNALPEHYAIKWHKFQREFQQICHISIPRWLQINEKEISLHGFSDASESTYACVIFAVQRNDNGVTKVTILAAKSKVDQLKPISIPRLELYGALLWKPFIANRTSEILDLIPWNSWRYVPTKENPADIGTRGMSQRIFLTVAYDGRALLGYHHQKLTGRNNQF</sequence>
<name>A0A4Y2QSX0_ARAVE</name>
<evidence type="ECO:0000313" key="3">
    <source>
        <dbReference type="Proteomes" id="UP000499080"/>
    </source>
</evidence>
<keyword evidence="1" id="KW-0472">Membrane</keyword>
<gene>
    <name evidence="2" type="ORF">AVEN_232622_1</name>
</gene>
<dbReference type="Proteomes" id="UP000499080">
    <property type="component" value="Unassembled WGS sequence"/>
</dbReference>
<dbReference type="OrthoDB" id="6428963at2759"/>
<dbReference type="EMBL" id="BGPR01014710">
    <property type="protein sequence ID" value="GBN66356.1"/>
    <property type="molecule type" value="Genomic_DNA"/>
</dbReference>
<keyword evidence="3" id="KW-1185">Reference proteome</keyword>